<protein>
    <recommendedName>
        <fullName evidence="3">F-box domain-containing protein</fullName>
    </recommendedName>
</protein>
<organism evidence="1 2">
    <name type="scientific">Linnemannia exigua</name>
    <dbReference type="NCBI Taxonomy" id="604196"/>
    <lineage>
        <taxon>Eukaryota</taxon>
        <taxon>Fungi</taxon>
        <taxon>Fungi incertae sedis</taxon>
        <taxon>Mucoromycota</taxon>
        <taxon>Mortierellomycotina</taxon>
        <taxon>Mortierellomycetes</taxon>
        <taxon>Mortierellales</taxon>
        <taxon>Mortierellaceae</taxon>
        <taxon>Linnemannia</taxon>
    </lineage>
</organism>
<evidence type="ECO:0000313" key="1">
    <source>
        <dbReference type="EMBL" id="KAG0277557.1"/>
    </source>
</evidence>
<gene>
    <name evidence="1" type="ORF">BGZ95_005728</name>
</gene>
<evidence type="ECO:0008006" key="3">
    <source>
        <dbReference type="Google" id="ProtNLM"/>
    </source>
</evidence>
<reference evidence="1" key="1">
    <citation type="journal article" date="2020" name="Fungal Divers.">
        <title>Resolving the Mortierellaceae phylogeny through synthesis of multi-gene phylogenetics and phylogenomics.</title>
        <authorList>
            <person name="Vandepol N."/>
            <person name="Liber J."/>
            <person name="Desiro A."/>
            <person name="Na H."/>
            <person name="Kennedy M."/>
            <person name="Barry K."/>
            <person name="Grigoriev I.V."/>
            <person name="Miller A.N."/>
            <person name="O'Donnell K."/>
            <person name="Stajich J.E."/>
            <person name="Bonito G."/>
        </authorList>
    </citation>
    <scope>NUCLEOTIDE SEQUENCE</scope>
    <source>
        <strain evidence="1">NRRL 28262</strain>
    </source>
</reference>
<dbReference type="AlphaFoldDB" id="A0AAD4DGH4"/>
<dbReference type="Proteomes" id="UP001194580">
    <property type="component" value="Unassembled WGS sequence"/>
</dbReference>
<accession>A0AAD4DGH4</accession>
<proteinExistence type="predicted"/>
<comment type="caution">
    <text evidence="1">The sequence shown here is derived from an EMBL/GenBank/DDBJ whole genome shotgun (WGS) entry which is preliminary data.</text>
</comment>
<dbReference type="SUPFAM" id="SSF52047">
    <property type="entry name" value="RNI-like"/>
    <property type="match status" value="1"/>
</dbReference>
<dbReference type="EMBL" id="JAAAIL010000265">
    <property type="protein sequence ID" value="KAG0277557.1"/>
    <property type="molecule type" value="Genomic_DNA"/>
</dbReference>
<sequence length="638" mass="73002">MSESRSPFDITEIVERILSHADDLSLRRTVPFVCRQWFLMIKEKPLRQLAWDNRWGTKLEPVLASLPGAGRFLFCHQGGGKKAADKVWKQLLLAMETYSKRYYEGFHQQRDYFGRPTSTNCRLFYTPLREVDLRIDFIEGDQLCDISFPSSLTSLKLDIRNTTDKTLYLWPILARCRLLEVVHVGQVGQLRIRGCSDHGPRKPLALRSLVLRGVAFEQWSLEVLLSDTPRLQELKLIGVQSRSRSVSDRFESMGMDSERLYTIIQKLGLPIDSFHFSVTDCAARDGELRRKLYLYPRCPTEWSFWVPELEPYFMKELALNTNNVTTLDVFWDQTNRYHSSSFLACNLFTSTLQQLHQYLCSSPQLQSLKVVSAAILLDAMDLHRRSGYIDPDCGVMFTRLAELEKTVVRPGIWACRGLQHLSIEVHSHRLFELTSPVHSRIIFGYISRVCPNLEVFEIKVPDICLVEPGKTKHTPVLFGRLDGGLCLLSRLRKLRAMKVVVQDHWENSSGSRRDALNWIHSSGHDAKSRAKRQGVVAGWERGIEMEKQTELDRASRVAAGAEEEMYWIPSVAGTLESGLTKLLENLGLLSDVKNMVDEMDVDGYCCLPVLKLVSFGSEVAQAPEDALDLLDPKWFWSR</sequence>
<name>A0AAD4DGH4_9FUNG</name>
<keyword evidence="2" id="KW-1185">Reference proteome</keyword>
<evidence type="ECO:0000313" key="2">
    <source>
        <dbReference type="Proteomes" id="UP001194580"/>
    </source>
</evidence>